<protein>
    <submittedName>
        <fullName evidence="1">Uncharacterized protein</fullName>
    </submittedName>
</protein>
<dbReference type="EMBL" id="AP023098">
    <property type="protein sequence ID" value="BCE79773.1"/>
    <property type="molecule type" value="Genomic_DNA"/>
</dbReference>
<dbReference type="EMBL" id="AP023093">
    <property type="protein sequence ID" value="BCE36168.1"/>
    <property type="molecule type" value="Genomic_DNA"/>
</dbReference>
<dbReference type="EMBL" id="AP023097">
    <property type="protein sequence ID" value="BCE71093.1"/>
    <property type="molecule type" value="Genomic_DNA"/>
</dbReference>
<accession>A0A809XHD7</accession>
<reference evidence="3" key="3">
    <citation type="submission" date="2020-05" db="EMBL/GenBank/DDBJ databases">
        <title>Complete genome sequence of Bradyrhizobium diazoefficiens XF8 isolated from soybean nodule.</title>
        <authorList>
            <person name="Noda R."/>
            <person name="Kakizaki K."/>
            <person name="Minamisawa K."/>
        </authorList>
    </citation>
    <scope>NUCLEOTIDE SEQUENCE</scope>
    <source>
        <strain evidence="3">XF8</strain>
    </source>
</reference>
<name>A0A809XHD7_9BRAD</name>
<gene>
    <name evidence="1" type="ORF">XF2B_11710</name>
    <name evidence="2" type="ORF">XF3B_11990</name>
    <name evidence="3" type="ORF">XF8B_12040</name>
    <name evidence="4" type="ORF">XF9B_11940</name>
</gene>
<reference evidence="4" key="4">
    <citation type="submission" date="2020-05" db="EMBL/GenBank/DDBJ databases">
        <title>Complete genome sequence of Bradyrhizobium diazoefficiens XF9 isolated from soybean nodule.</title>
        <authorList>
            <person name="Noda R."/>
            <person name="Kakizaki K."/>
            <person name="Minamisawa K."/>
        </authorList>
    </citation>
    <scope>NUCLEOTIDE SEQUENCE</scope>
    <source>
        <strain evidence="4">XF9</strain>
    </source>
</reference>
<proteinExistence type="predicted"/>
<evidence type="ECO:0000313" key="2">
    <source>
        <dbReference type="EMBL" id="BCE36168.1"/>
    </source>
</evidence>
<dbReference type="AlphaFoldDB" id="A0A809XHD7"/>
<sequence>MAEQPQSATAGTIQLTLRADGVAAPAHRAAAICREVVDLYFDALSKTDLSQPPSAPGDAFFRFNIRGPELSTEERRGAHERWVLIKAFQDLMRGVRGSLEEAYFFIALLREGRIRAPTSATLEDILAPYRAKAQAMNFPNLMEHVNRGLEKPVPFAEAYGSLQSARNCLEHRDGIIGRRDVDAAGILKISVPRAKIFVEQSGSEVEVYRNFYAEEDTIIQMRMETRDLIFRLGEPLKISARDFDDIAFACANFGTMLANQLPKALFQPKVQGNARTASAVSDSK</sequence>
<reference evidence="1" key="1">
    <citation type="submission" date="2020-05" db="EMBL/GenBank/DDBJ databases">
        <title>Complete genome sequence of Bradyrhizobium diazoefficiens XF2 isolated from soybean nodule.</title>
        <authorList>
            <person name="Noda R."/>
            <person name="Kakizaki K."/>
            <person name="Minamisawa K."/>
        </authorList>
    </citation>
    <scope>NUCLEOTIDE SEQUENCE</scope>
    <source>
        <strain evidence="1">XF2</strain>
    </source>
</reference>
<dbReference type="RefSeq" id="WP_162603475.1">
    <property type="nucleotide sequence ID" value="NZ_AP022639.1"/>
</dbReference>
<organism evidence="1">
    <name type="scientific">Bradyrhizobium diazoefficiens</name>
    <dbReference type="NCBI Taxonomy" id="1355477"/>
    <lineage>
        <taxon>Bacteria</taxon>
        <taxon>Pseudomonadati</taxon>
        <taxon>Pseudomonadota</taxon>
        <taxon>Alphaproteobacteria</taxon>
        <taxon>Hyphomicrobiales</taxon>
        <taxon>Nitrobacteraceae</taxon>
        <taxon>Bradyrhizobium</taxon>
    </lineage>
</organism>
<reference evidence="2" key="2">
    <citation type="submission" date="2020-05" db="EMBL/GenBank/DDBJ databases">
        <title>Complete genome sequence of Bradyrhizobium diazoefficiens XF3 isolated from soybean nodule.</title>
        <authorList>
            <person name="Noda R."/>
            <person name="Kakizaki K."/>
            <person name="Minamisawa K."/>
        </authorList>
    </citation>
    <scope>NUCLEOTIDE SEQUENCE</scope>
    <source>
        <strain evidence="2">XF3</strain>
    </source>
</reference>
<evidence type="ECO:0000313" key="4">
    <source>
        <dbReference type="EMBL" id="BCE79773.1"/>
    </source>
</evidence>
<evidence type="ECO:0000313" key="1">
    <source>
        <dbReference type="EMBL" id="BCE27402.1"/>
    </source>
</evidence>
<evidence type="ECO:0000313" key="3">
    <source>
        <dbReference type="EMBL" id="BCE71093.1"/>
    </source>
</evidence>
<dbReference type="EMBL" id="AP023092">
    <property type="protein sequence ID" value="BCE27402.1"/>
    <property type="molecule type" value="Genomic_DNA"/>
</dbReference>